<dbReference type="Proteomes" id="UP000594220">
    <property type="component" value="Unplaced"/>
</dbReference>
<name>A0A7M4EA01_CROPO</name>
<evidence type="ECO:0000313" key="1">
    <source>
        <dbReference type="Ensembl" id="ENSCPRP00005006683.1"/>
    </source>
</evidence>
<evidence type="ECO:0000313" key="2">
    <source>
        <dbReference type="Proteomes" id="UP000594220"/>
    </source>
</evidence>
<dbReference type="Ensembl" id="ENSCPRT00005007835.1">
    <property type="protein sequence ID" value="ENSCPRP00005006683.1"/>
    <property type="gene ID" value="ENSCPRG00005004762.1"/>
</dbReference>
<sequence length="254" mass="27935">WRAASKVLDHLKTSEGQVIIDPGEVREHAVAFYRDLFVAEPSCPDAARELHVGLLRLGALEAGKLEQELSLAELAAAAAGLASGKAPGLDGLPAEFYKAFWPLLSPCLLRVFQESLADKVLLISCRRAVLTLLPKKGDLGCIKNWWPVSLLCADYKILAKALATRLRTVMASITGPEQSYCVPGRTIQDNLFLLRLQPANSLAWMLAFSLWTRRKPLTRWTTPTFFGPWRPLPLGPFSPEPAGSCIDTLPAYSR</sequence>
<dbReference type="PANTHER" id="PTHR19446">
    <property type="entry name" value="REVERSE TRANSCRIPTASES"/>
    <property type="match status" value="1"/>
</dbReference>
<accession>A0A7M4EA01</accession>
<evidence type="ECO:0008006" key="3">
    <source>
        <dbReference type="Google" id="ProtNLM"/>
    </source>
</evidence>
<reference evidence="1" key="1">
    <citation type="submission" date="2025-08" db="UniProtKB">
        <authorList>
            <consortium name="Ensembl"/>
        </authorList>
    </citation>
    <scope>IDENTIFICATION</scope>
</reference>
<keyword evidence="2" id="KW-1185">Reference proteome</keyword>
<dbReference type="OMA" id="KHYGSIN"/>
<organism evidence="1 2">
    <name type="scientific">Crocodylus porosus</name>
    <name type="common">Saltwater crocodile</name>
    <name type="synonym">Estuarine crocodile</name>
    <dbReference type="NCBI Taxonomy" id="8502"/>
    <lineage>
        <taxon>Eukaryota</taxon>
        <taxon>Metazoa</taxon>
        <taxon>Chordata</taxon>
        <taxon>Craniata</taxon>
        <taxon>Vertebrata</taxon>
        <taxon>Euteleostomi</taxon>
        <taxon>Archelosauria</taxon>
        <taxon>Archosauria</taxon>
        <taxon>Crocodylia</taxon>
        <taxon>Longirostres</taxon>
        <taxon>Crocodylidae</taxon>
        <taxon>Crocodylus</taxon>
    </lineage>
</organism>
<dbReference type="GeneTree" id="ENSGT00940000163737"/>
<protein>
    <recommendedName>
        <fullName evidence="3">Reverse transcriptase domain-containing protein</fullName>
    </recommendedName>
</protein>
<reference evidence="1" key="2">
    <citation type="submission" date="2025-09" db="UniProtKB">
        <authorList>
            <consortium name="Ensembl"/>
        </authorList>
    </citation>
    <scope>IDENTIFICATION</scope>
</reference>
<dbReference type="AlphaFoldDB" id="A0A7M4EA01"/>
<proteinExistence type="predicted"/>